<name>A0ABU6GI74_9BACL</name>
<feature type="signal peptide" evidence="1">
    <location>
        <begin position="1"/>
        <end position="21"/>
    </location>
</feature>
<dbReference type="PROSITE" id="PS51257">
    <property type="entry name" value="PROKAR_LIPOPROTEIN"/>
    <property type="match status" value="1"/>
</dbReference>
<comment type="caution">
    <text evidence="2">The sequence shown here is derived from an EMBL/GenBank/DDBJ whole genome shotgun (WGS) entry which is preliminary data.</text>
</comment>
<evidence type="ECO:0000313" key="2">
    <source>
        <dbReference type="EMBL" id="MEC0239432.1"/>
    </source>
</evidence>
<protein>
    <recommendedName>
        <fullName evidence="4">Lipoprotein</fullName>
    </recommendedName>
</protein>
<dbReference type="RefSeq" id="WP_326086579.1">
    <property type="nucleotide sequence ID" value="NZ_JARLKZ010000005.1"/>
</dbReference>
<keyword evidence="1" id="KW-0732">Signal</keyword>
<evidence type="ECO:0000256" key="1">
    <source>
        <dbReference type="SAM" id="SignalP"/>
    </source>
</evidence>
<feature type="chain" id="PRO_5046630297" description="Lipoprotein" evidence="1">
    <location>
        <begin position="22"/>
        <end position="196"/>
    </location>
</feature>
<accession>A0ABU6GI74</accession>
<organism evidence="2 3">
    <name type="scientific">Paenibacillus dokdonensis</name>
    <dbReference type="NCBI Taxonomy" id="2567944"/>
    <lineage>
        <taxon>Bacteria</taxon>
        <taxon>Bacillati</taxon>
        <taxon>Bacillota</taxon>
        <taxon>Bacilli</taxon>
        <taxon>Bacillales</taxon>
        <taxon>Paenibacillaceae</taxon>
        <taxon>Paenibacillus</taxon>
    </lineage>
</organism>
<evidence type="ECO:0008006" key="4">
    <source>
        <dbReference type="Google" id="ProtNLM"/>
    </source>
</evidence>
<gene>
    <name evidence="2" type="ORF">P4H66_06130</name>
</gene>
<evidence type="ECO:0000313" key="3">
    <source>
        <dbReference type="Proteomes" id="UP001344632"/>
    </source>
</evidence>
<reference evidence="2 3" key="1">
    <citation type="submission" date="2023-03" db="EMBL/GenBank/DDBJ databases">
        <title>Bacillus Genome Sequencing.</title>
        <authorList>
            <person name="Dunlap C."/>
        </authorList>
    </citation>
    <scope>NUCLEOTIDE SEQUENCE [LARGE SCALE GENOMIC DNA]</scope>
    <source>
        <strain evidence="2 3">BD-525</strain>
    </source>
</reference>
<dbReference type="Proteomes" id="UP001344632">
    <property type="component" value="Unassembled WGS sequence"/>
</dbReference>
<keyword evidence="3" id="KW-1185">Reference proteome</keyword>
<proteinExistence type="predicted"/>
<dbReference type="EMBL" id="JARLKZ010000005">
    <property type="protein sequence ID" value="MEC0239432.1"/>
    <property type="molecule type" value="Genomic_DNA"/>
</dbReference>
<sequence length="196" mass="21801">MKRIFVVLSLIAILTSGCGSATKTTITTSDNKTSVVTEVVSKSEGKQFADDTLDSFVRSVSSTVDTTWQFNVSEPLDNYKAGSATKESVLDDLQLAADMFELKAKEIEKFVVPSDIKFNDSEPRNKYVIDTLNTLKEDLSKAVRSRGEVAKQYIKKIKAGMFASMTQEEMDNLLIMPNSFLQIAMIDYKAVLENIE</sequence>